<evidence type="ECO:0008006" key="4">
    <source>
        <dbReference type="Google" id="ProtNLM"/>
    </source>
</evidence>
<sequence>MTNNQYFDLLMWARTTGFDIALTIMVGGILLRVIEIVVLGRKKDFAKAKGSPVTQGIKTIFSRSVPRKGTMKEAPVTYIGGYIFHIGFFVAFLFLGAHIALIKDLIGLSWPDFNKAVIETAVALAIVAAAALAYTRFTDPVRRRLTGWSDWFVLIVSVLPLITGYIAVNKVFGVDGTLWMAIHILSAELLMVSFPFTKLMHAVTFAMARYYNGSIQGRKGAES</sequence>
<dbReference type="EMBL" id="BROH01000002">
    <property type="protein sequence ID" value="GKY87345.1"/>
    <property type="molecule type" value="Genomic_DNA"/>
</dbReference>
<dbReference type="SUPFAM" id="SSF103501">
    <property type="entry name" value="Respiratory nitrate reductase 1 gamma chain"/>
    <property type="match status" value="1"/>
</dbReference>
<gene>
    <name evidence="2" type="ORF">STA1M1_12140</name>
</gene>
<evidence type="ECO:0000256" key="1">
    <source>
        <dbReference type="SAM" id="Phobius"/>
    </source>
</evidence>
<feature type="transmembrane region" description="Helical" evidence="1">
    <location>
        <begin position="178"/>
        <end position="197"/>
    </location>
</feature>
<reference evidence="2" key="1">
    <citation type="journal article" date="2023" name="Int. J. Syst. Evol. Microbiol.">
        <title>Sinisalibacter aestuarii sp. nov., isolated from estuarine sediment of the Arakawa River.</title>
        <authorList>
            <person name="Arafat S.T."/>
            <person name="Hirano S."/>
            <person name="Sato A."/>
            <person name="Takeuchi K."/>
            <person name="Yasuda T."/>
            <person name="Terahara T."/>
            <person name="Hamada M."/>
            <person name="Kobayashi T."/>
        </authorList>
    </citation>
    <scope>NUCLEOTIDE SEQUENCE</scope>
    <source>
        <strain evidence="2">B-399</strain>
    </source>
</reference>
<keyword evidence="1" id="KW-0472">Membrane</keyword>
<evidence type="ECO:0000313" key="3">
    <source>
        <dbReference type="Proteomes" id="UP001144205"/>
    </source>
</evidence>
<dbReference type="Gene3D" id="1.20.950.20">
    <property type="entry name" value="Transmembrane di-heme cytochromes, Chain C"/>
    <property type="match status" value="1"/>
</dbReference>
<feature type="transmembrane region" description="Helical" evidence="1">
    <location>
        <begin position="20"/>
        <end position="39"/>
    </location>
</feature>
<comment type="caution">
    <text evidence="2">The sequence shown here is derived from an EMBL/GenBank/DDBJ whole genome shotgun (WGS) entry which is preliminary data.</text>
</comment>
<evidence type="ECO:0000313" key="2">
    <source>
        <dbReference type="EMBL" id="GKY87345.1"/>
    </source>
</evidence>
<proteinExistence type="predicted"/>
<keyword evidence="3" id="KW-1185">Reference proteome</keyword>
<dbReference type="InterPro" id="IPR036197">
    <property type="entry name" value="NarG-like_sf"/>
</dbReference>
<dbReference type="RefSeq" id="WP_281841335.1">
    <property type="nucleotide sequence ID" value="NZ_BROH01000002.1"/>
</dbReference>
<keyword evidence="1" id="KW-0812">Transmembrane</keyword>
<protein>
    <recommendedName>
        <fullName evidence="4">Nitrate reductase</fullName>
    </recommendedName>
</protein>
<feature type="transmembrane region" description="Helical" evidence="1">
    <location>
        <begin position="147"/>
        <end position="166"/>
    </location>
</feature>
<dbReference type="Proteomes" id="UP001144205">
    <property type="component" value="Unassembled WGS sequence"/>
</dbReference>
<accession>A0ABQ5LQQ9</accession>
<feature type="transmembrane region" description="Helical" evidence="1">
    <location>
        <begin position="113"/>
        <end position="135"/>
    </location>
</feature>
<organism evidence="2 3">
    <name type="scientific">Sinisalibacter aestuarii</name>
    <dbReference type="NCBI Taxonomy" id="2949426"/>
    <lineage>
        <taxon>Bacteria</taxon>
        <taxon>Pseudomonadati</taxon>
        <taxon>Pseudomonadota</taxon>
        <taxon>Alphaproteobacteria</taxon>
        <taxon>Rhodobacterales</taxon>
        <taxon>Roseobacteraceae</taxon>
        <taxon>Sinisalibacter</taxon>
    </lineage>
</organism>
<feature type="transmembrane region" description="Helical" evidence="1">
    <location>
        <begin position="76"/>
        <end position="101"/>
    </location>
</feature>
<name>A0ABQ5LQQ9_9RHOB</name>
<keyword evidence="1" id="KW-1133">Transmembrane helix</keyword>